<feature type="non-terminal residue" evidence="1">
    <location>
        <position position="1"/>
    </location>
</feature>
<gene>
    <name evidence="1" type="ORF">PMAYCL1PPCAC_19067</name>
</gene>
<dbReference type="SUPFAM" id="SSF56112">
    <property type="entry name" value="Protein kinase-like (PK-like)"/>
    <property type="match status" value="1"/>
</dbReference>
<dbReference type="EMBL" id="BTRK01000004">
    <property type="protein sequence ID" value="GMR48872.1"/>
    <property type="molecule type" value="Genomic_DNA"/>
</dbReference>
<dbReference type="AlphaFoldDB" id="A0AAN5CQV0"/>
<dbReference type="InterPro" id="IPR011009">
    <property type="entry name" value="Kinase-like_dom_sf"/>
</dbReference>
<sequence length="185" mass="20987">DVRSRDENSEFVRFVRTKITEETRRCADTRTAFWLDPTLPEGWITLDQYLNKHGPFPVDSYFAASITQQVAGALLFLHQSKIVYGNLTAQSIVIDMDGAVHVLPPPTNWRHSMQGDIWLLGKLLLRLVSGQSEYPPPPAEFPVDQSLIKLVGQMLHTPMTAGQVRHHSTVTRIVSQKPSMFFFNQ</sequence>
<dbReference type="Proteomes" id="UP001328107">
    <property type="component" value="Unassembled WGS sequence"/>
</dbReference>
<evidence type="ECO:0000313" key="2">
    <source>
        <dbReference type="Proteomes" id="UP001328107"/>
    </source>
</evidence>
<keyword evidence="2" id="KW-1185">Reference proteome</keyword>
<dbReference type="Gene3D" id="1.10.510.10">
    <property type="entry name" value="Transferase(Phosphotransferase) domain 1"/>
    <property type="match status" value="1"/>
</dbReference>
<comment type="caution">
    <text evidence="1">The sequence shown here is derived from an EMBL/GenBank/DDBJ whole genome shotgun (WGS) entry which is preliminary data.</text>
</comment>
<name>A0AAN5CQV0_9BILA</name>
<reference evidence="2" key="1">
    <citation type="submission" date="2022-10" db="EMBL/GenBank/DDBJ databases">
        <title>Genome assembly of Pristionchus species.</title>
        <authorList>
            <person name="Yoshida K."/>
            <person name="Sommer R.J."/>
        </authorList>
    </citation>
    <scope>NUCLEOTIDE SEQUENCE [LARGE SCALE GENOMIC DNA]</scope>
    <source>
        <strain evidence="2">RS5460</strain>
    </source>
</reference>
<organism evidence="1 2">
    <name type="scientific">Pristionchus mayeri</name>
    <dbReference type="NCBI Taxonomy" id="1317129"/>
    <lineage>
        <taxon>Eukaryota</taxon>
        <taxon>Metazoa</taxon>
        <taxon>Ecdysozoa</taxon>
        <taxon>Nematoda</taxon>
        <taxon>Chromadorea</taxon>
        <taxon>Rhabditida</taxon>
        <taxon>Rhabditina</taxon>
        <taxon>Diplogasteromorpha</taxon>
        <taxon>Diplogasteroidea</taxon>
        <taxon>Neodiplogasteridae</taxon>
        <taxon>Pristionchus</taxon>
    </lineage>
</organism>
<accession>A0AAN5CQV0</accession>
<proteinExistence type="predicted"/>
<protein>
    <recommendedName>
        <fullName evidence="3">Protein kinase domain-containing protein</fullName>
    </recommendedName>
</protein>
<evidence type="ECO:0000313" key="1">
    <source>
        <dbReference type="EMBL" id="GMR48872.1"/>
    </source>
</evidence>
<evidence type="ECO:0008006" key="3">
    <source>
        <dbReference type="Google" id="ProtNLM"/>
    </source>
</evidence>